<feature type="domain" description="Electron transfer flavoprotein alpha/beta-subunit N-terminal" evidence="4">
    <location>
        <begin position="22"/>
        <end position="213"/>
    </location>
</feature>
<dbReference type="Gene3D" id="3.40.50.620">
    <property type="entry name" value="HUPs"/>
    <property type="match status" value="1"/>
</dbReference>
<reference evidence="5 6" key="1">
    <citation type="journal article" date="2013" name="PLoS ONE">
        <title>Genomic Evaluation of Thermoanaerobacter spp. for the Construction of Designer Co-Cultures to Improve Lignocellulosic Biofuel Production.</title>
        <authorList>
            <person name="Verbeke T.J."/>
            <person name="Zhang X."/>
            <person name="Henrissat B."/>
            <person name="Spicer V."/>
            <person name="Rydzak T."/>
            <person name="Krokhin O.V."/>
            <person name="Fristensky B."/>
            <person name="Levin D.B."/>
            <person name="Sparling R."/>
        </authorList>
    </citation>
    <scope>NUCLEOTIDE SEQUENCE [LARGE SCALE GENOMIC DNA]</scope>
    <source>
        <strain evidence="5 6">WC1</strain>
    </source>
</reference>
<dbReference type="InterPro" id="IPR014730">
    <property type="entry name" value="ETF_a/b_N"/>
</dbReference>
<name>M8DRM2_THETY</name>
<dbReference type="GO" id="GO:0009055">
    <property type="term" value="F:electron transfer activity"/>
    <property type="evidence" value="ECO:0007669"/>
    <property type="project" value="InterPro"/>
</dbReference>
<dbReference type="CDD" id="cd01714">
    <property type="entry name" value="ETF_beta"/>
    <property type="match status" value="1"/>
</dbReference>
<dbReference type="InterPro" id="IPR012255">
    <property type="entry name" value="ETF_b"/>
</dbReference>
<gene>
    <name evidence="5" type="ORF">TthWC1_1275</name>
</gene>
<dbReference type="SUPFAM" id="SSF52402">
    <property type="entry name" value="Adenine nucleotide alpha hydrolases-like"/>
    <property type="match status" value="1"/>
</dbReference>
<evidence type="ECO:0000259" key="4">
    <source>
        <dbReference type="SMART" id="SM00893"/>
    </source>
</evidence>
<dbReference type="PROSITE" id="PS01065">
    <property type="entry name" value="ETF_BETA"/>
    <property type="match status" value="1"/>
</dbReference>
<dbReference type="EMBL" id="AMYG01000030">
    <property type="protein sequence ID" value="EMT39176.1"/>
    <property type="molecule type" value="Genomic_DNA"/>
</dbReference>
<dbReference type="InterPro" id="IPR000049">
    <property type="entry name" value="ET-Flavoprotein_bsu_CS"/>
</dbReference>
<protein>
    <recommendedName>
        <fullName evidence="2">Electron transfer flavoprotein small subunit</fullName>
    </recommendedName>
</protein>
<dbReference type="PANTHER" id="PTHR21294:SF17">
    <property type="entry name" value="PROTEIN FIXA"/>
    <property type="match status" value="1"/>
</dbReference>
<dbReference type="SMART" id="SM00893">
    <property type="entry name" value="ETF"/>
    <property type="match status" value="1"/>
</dbReference>
<evidence type="ECO:0000256" key="2">
    <source>
        <dbReference type="ARBA" id="ARBA00042002"/>
    </source>
</evidence>
<comment type="caution">
    <text evidence="5">The sequence shown here is derived from an EMBL/GenBank/DDBJ whole genome shotgun (WGS) entry which is preliminary data.</text>
</comment>
<organism evidence="5 6">
    <name type="scientific">Thermoanaerobacter thermohydrosulfuricus WC1</name>
    <dbReference type="NCBI Taxonomy" id="1198630"/>
    <lineage>
        <taxon>Bacteria</taxon>
        <taxon>Bacillati</taxon>
        <taxon>Bacillota</taxon>
        <taxon>Clostridia</taxon>
        <taxon>Thermoanaerobacterales</taxon>
        <taxon>Thermoanaerobacteraceae</taxon>
        <taxon>Thermoanaerobacter</taxon>
    </lineage>
</organism>
<evidence type="ECO:0000256" key="3">
    <source>
        <dbReference type="ARBA" id="ARBA00049933"/>
    </source>
</evidence>
<dbReference type="Pfam" id="PF01012">
    <property type="entry name" value="ETF"/>
    <property type="match status" value="1"/>
</dbReference>
<dbReference type="Proteomes" id="UP000013242">
    <property type="component" value="Unassembled WGS sequence"/>
</dbReference>
<comment type="similarity">
    <text evidence="1">Belongs to the ETF beta-subunit/FixA family.</text>
</comment>
<comment type="cofactor">
    <cofactor evidence="3">
        <name>AMP</name>
        <dbReference type="ChEBI" id="CHEBI:456215"/>
    </cofactor>
</comment>
<evidence type="ECO:0000313" key="6">
    <source>
        <dbReference type="Proteomes" id="UP000013242"/>
    </source>
</evidence>
<sequence length="265" mass="29191">MKIIVPIKQVPETNNVKMDPVTGTMIREGIENIVNPLDLYAIETAIRLKEKYGGKIIVISMGPEKAIEAIKEAIAMGCDDGILLSDKKFAGSDTFATSYVVAKAIKELGDFDLVICGERATDGDTGQVGPGIASFLDLPLSTFTSEIVSIENGKIRVKRLVEEGYEEIEMTLPAVLTVVKEISDPRLPTLRGKLRAKKMGIPVWDTQKIGAEEQKIGLKGSPTRVVKIFTPKVTREGEKIIVKDEKTLYQAVDRIMDYLIKKELI</sequence>
<dbReference type="AlphaFoldDB" id="M8DRM2"/>
<accession>M8DRM2</accession>
<keyword evidence="6" id="KW-1185">Reference proteome</keyword>
<dbReference type="PANTHER" id="PTHR21294">
    <property type="entry name" value="ELECTRON TRANSFER FLAVOPROTEIN BETA-SUBUNIT"/>
    <property type="match status" value="1"/>
</dbReference>
<evidence type="ECO:0000256" key="1">
    <source>
        <dbReference type="ARBA" id="ARBA00007557"/>
    </source>
</evidence>
<dbReference type="PIRSF" id="PIRSF000090">
    <property type="entry name" value="Beta-ETF"/>
    <property type="match status" value="1"/>
</dbReference>
<evidence type="ECO:0000313" key="5">
    <source>
        <dbReference type="EMBL" id="EMT39176.1"/>
    </source>
</evidence>
<proteinExistence type="inferred from homology"/>
<dbReference type="PATRIC" id="fig|1198630.3.peg.1303"/>
<dbReference type="InterPro" id="IPR033948">
    <property type="entry name" value="ETF_beta_N"/>
</dbReference>
<dbReference type="HOGENOM" id="CLU_060196_2_1_9"/>
<dbReference type="RefSeq" id="WP_004400330.1">
    <property type="nucleotide sequence ID" value="NZ_KB731284.1"/>
</dbReference>
<dbReference type="InterPro" id="IPR014729">
    <property type="entry name" value="Rossmann-like_a/b/a_fold"/>
</dbReference>